<comment type="caution">
    <text evidence="2">The sequence shown here is derived from an EMBL/GenBank/DDBJ whole genome shotgun (WGS) entry which is preliminary data.</text>
</comment>
<dbReference type="EMBL" id="MLJW01000139">
    <property type="protein sequence ID" value="OIQ97052.1"/>
    <property type="molecule type" value="Genomic_DNA"/>
</dbReference>
<feature type="compositionally biased region" description="Basic and acidic residues" evidence="1">
    <location>
        <begin position="186"/>
        <end position="200"/>
    </location>
</feature>
<accession>A0A1J5RY94</accession>
<name>A0A1J5RY94_9ZZZZ</name>
<organism evidence="2">
    <name type="scientific">mine drainage metagenome</name>
    <dbReference type="NCBI Taxonomy" id="410659"/>
    <lineage>
        <taxon>unclassified sequences</taxon>
        <taxon>metagenomes</taxon>
        <taxon>ecological metagenomes</taxon>
    </lineage>
</organism>
<gene>
    <name evidence="2" type="ORF">GALL_209950</name>
</gene>
<dbReference type="AlphaFoldDB" id="A0A1J5RY94"/>
<evidence type="ECO:0000256" key="1">
    <source>
        <dbReference type="SAM" id="MobiDB-lite"/>
    </source>
</evidence>
<reference evidence="2" key="1">
    <citation type="submission" date="2016-10" db="EMBL/GenBank/DDBJ databases">
        <title>Sequence of Gallionella enrichment culture.</title>
        <authorList>
            <person name="Poehlein A."/>
            <person name="Muehling M."/>
            <person name="Daniel R."/>
        </authorList>
    </citation>
    <scope>NUCLEOTIDE SEQUENCE</scope>
</reference>
<protein>
    <submittedName>
        <fullName evidence="2">Uncharacterized protein</fullName>
    </submittedName>
</protein>
<sequence>MRSKRVLHILRREMLGLKRDRIHVNLDLPDLAAVRRGNCGTRNRGELRADEVLTEVEQLLLRLLDARQRQLQDRHRGRVVVQDQRWRDAGRHLFQNRLRDRRDLGRRRAYVDVRLEENLDDAEAHQGLRFDMVDIVDGRAQCPLVVVNDTAGHVFRRKACICPDCADHRDLDVGEDIRRRFQCRQRADKQDQQSQHDKRVGAAQCNSDKPDHSYTPSEGNVEIGPARRAIATKCA</sequence>
<feature type="region of interest" description="Disordered" evidence="1">
    <location>
        <begin position="186"/>
        <end position="222"/>
    </location>
</feature>
<evidence type="ECO:0000313" key="2">
    <source>
        <dbReference type="EMBL" id="OIQ97052.1"/>
    </source>
</evidence>
<proteinExistence type="predicted"/>